<accession>A0A553ZLJ4</accession>
<feature type="transmembrane region" description="Helical" evidence="5">
    <location>
        <begin position="195"/>
        <end position="214"/>
    </location>
</feature>
<feature type="transmembrane region" description="Helical" evidence="5">
    <location>
        <begin position="118"/>
        <end position="136"/>
    </location>
</feature>
<protein>
    <submittedName>
        <fullName evidence="6">1,4-dihydroxy-2-naphthoate prenyltransferase</fullName>
    </submittedName>
</protein>
<dbReference type="AlphaFoldDB" id="A0A553ZLJ4"/>
<keyword evidence="3 5" id="KW-1133">Transmembrane helix</keyword>
<feature type="transmembrane region" description="Helical" evidence="5">
    <location>
        <begin position="242"/>
        <end position="264"/>
    </location>
</feature>
<evidence type="ECO:0000256" key="2">
    <source>
        <dbReference type="ARBA" id="ARBA00022692"/>
    </source>
</evidence>
<dbReference type="CDD" id="cd13956">
    <property type="entry name" value="PT_UbiA"/>
    <property type="match status" value="1"/>
</dbReference>
<dbReference type="Proteomes" id="UP000320888">
    <property type="component" value="Unassembled WGS sequence"/>
</dbReference>
<dbReference type="InterPro" id="IPR044878">
    <property type="entry name" value="UbiA_sf"/>
</dbReference>
<evidence type="ECO:0000313" key="6">
    <source>
        <dbReference type="EMBL" id="TSB42364.1"/>
    </source>
</evidence>
<reference evidence="6 7" key="1">
    <citation type="submission" date="2019-07" db="EMBL/GenBank/DDBJ databases">
        <title>Draft genome for Streptomyces benahoarensis MZ03-48.</title>
        <authorList>
            <person name="Gonzalez-Pimentel J.L."/>
        </authorList>
    </citation>
    <scope>NUCLEOTIDE SEQUENCE [LARGE SCALE GENOMIC DNA]</scope>
    <source>
        <strain evidence="6 7">MZ03-48</strain>
    </source>
</reference>
<keyword evidence="2 5" id="KW-0812">Transmembrane</keyword>
<evidence type="ECO:0000256" key="1">
    <source>
        <dbReference type="ARBA" id="ARBA00004141"/>
    </source>
</evidence>
<name>A0A553ZLJ4_9ACTN</name>
<sequence length="325" mass="33710">MTHDSHGAVAIAPPASSGKFAAYCRLAKLDIFDYYLSLAIAWSLLAAPLPADSTTLAVLALFGLGMLCLVAAMTTFDDVTGLRDGSDAANYGPDAPLRKIRRKPLLAGTLTEREAIRFGWATAAGCVLLWGAAVAVAPHAPWWAVATAALCLVTSVQYSYGLKISYHGWQEIFMVALGLGLVVAPYGLLAGRVTGFALVQGTLFGLGPLLFGVYSNTNDRAGDASVGRPTVAVLTSERGNKVFIGAVSATEGALIAVATVAGLAPWWFPLAMLPVVALRVTQFVAGVVRGRILTARKLGTYTHRVSVVALVVTNVLLAAAAGGGA</sequence>
<feature type="transmembrane region" description="Helical" evidence="5">
    <location>
        <begin position="56"/>
        <end position="76"/>
    </location>
</feature>
<dbReference type="Gene3D" id="1.10.357.140">
    <property type="entry name" value="UbiA prenyltransferase"/>
    <property type="match status" value="1"/>
</dbReference>
<comment type="caution">
    <text evidence="6">The sequence shown here is derived from an EMBL/GenBank/DDBJ whole genome shotgun (WGS) entry which is preliminary data.</text>
</comment>
<keyword evidence="4 5" id="KW-0472">Membrane</keyword>
<dbReference type="EMBL" id="VKLS01000088">
    <property type="protein sequence ID" value="TSB42364.1"/>
    <property type="molecule type" value="Genomic_DNA"/>
</dbReference>
<dbReference type="InterPro" id="IPR000537">
    <property type="entry name" value="UbiA_prenyltransferase"/>
</dbReference>
<dbReference type="RefSeq" id="WP_143942223.1">
    <property type="nucleotide sequence ID" value="NZ_VKLS01000088.1"/>
</dbReference>
<evidence type="ECO:0000256" key="5">
    <source>
        <dbReference type="SAM" id="Phobius"/>
    </source>
</evidence>
<proteinExistence type="predicted"/>
<comment type="subcellular location">
    <subcellularLocation>
        <location evidence="1">Membrane</location>
        <topology evidence="1">Multi-pass membrane protein</topology>
    </subcellularLocation>
</comment>
<keyword evidence="7" id="KW-1185">Reference proteome</keyword>
<feature type="transmembrane region" description="Helical" evidence="5">
    <location>
        <begin position="270"/>
        <end position="289"/>
    </location>
</feature>
<keyword evidence="6" id="KW-0808">Transferase</keyword>
<feature type="transmembrane region" description="Helical" evidence="5">
    <location>
        <begin position="301"/>
        <end position="322"/>
    </location>
</feature>
<feature type="transmembrane region" description="Helical" evidence="5">
    <location>
        <begin position="172"/>
        <end position="189"/>
    </location>
</feature>
<gene>
    <name evidence="6" type="ORF">FNZ23_10270</name>
</gene>
<dbReference type="OrthoDB" id="4545177at2"/>
<evidence type="ECO:0000256" key="4">
    <source>
        <dbReference type="ARBA" id="ARBA00023136"/>
    </source>
</evidence>
<dbReference type="GO" id="GO:0016765">
    <property type="term" value="F:transferase activity, transferring alkyl or aryl (other than methyl) groups"/>
    <property type="evidence" value="ECO:0007669"/>
    <property type="project" value="InterPro"/>
</dbReference>
<dbReference type="Pfam" id="PF01040">
    <property type="entry name" value="UbiA"/>
    <property type="match status" value="1"/>
</dbReference>
<dbReference type="GO" id="GO:0016020">
    <property type="term" value="C:membrane"/>
    <property type="evidence" value="ECO:0007669"/>
    <property type="project" value="UniProtKB-SubCell"/>
</dbReference>
<organism evidence="6 7">
    <name type="scientific">Streptomyces benahoarensis</name>
    <dbReference type="NCBI Taxonomy" id="2595054"/>
    <lineage>
        <taxon>Bacteria</taxon>
        <taxon>Bacillati</taxon>
        <taxon>Actinomycetota</taxon>
        <taxon>Actinomycetes</taxon>
        <taxon>Kitasatosporales</taxon>
        <taxon>Streptomycetaceae</taxon>
        <taxon>Streptomyces</taxon>
    </lineage>
</organism>
<feature type="transmembrane region" description="Helical" evidence="5">
    <location>
        <begin position="142"/>
        <end position="160"/>
    </location>
</feature>
<evidence type="ECO:0000313" key="7">
    <source>
        <dbReference type="Proteomes" id="UP000320888"/>
    </source>
</evidence>
<evidence type="ECO:0000256" key="3">
    <source>
        <dbReference type="ARBA" id="ARBA00022989"/>
    </source>
</evidence>